<dbReference type="PANTHER" id="PTHR24180:SF45">
    <property type="entry name" value="POLY [ADP-RIBOSE] POLYMERASE TANKYRASE"/>
    <property type="match status" value="1"/>
</dbReference>
<sequence>MDNNQSHSDVDATGASNPDGPGLWPDEIEEELESIRNIRVVKYGDDPFVRASNDLDRVQELLSDGVSVTAEGIFAAIEDRNNTVDILDTLLKSGVDPNIRSHTATDEGVIPGWSNRDVTLYFRQDWHDWYPLQMAACTLTIPREQICRQIALLNRLLDCRPNLYAVYRQPLQRSYATPFPGDEYDDELDPGEDIDPYDIEEDDQPPKAPIYGLRSVLHSIIEDGWFIEPFFMSCHLDLESRDPLGRTILHSACRSALGADTVLDGKINDVYWHSDTDTYSHNPFVSTRDRPSLFHTLRLRNADLLAVDFSGKNILHHLLEAEDFKTANFRPPMIKDSLKYVLEHLQTLVNQPDRHGTFPLHAALQRCRRYPVKNFYTDAASVEPVVDQLLEAGADPLARDGRGNTALHYLASYGLTQQCHGETTRRLFKYFLACGVDVNVRNKSGRTALEILLEDDGKIASLRSSSSISYPVQGEMPTKEELNAYVLDCFNEAGVKWTATDPHGQTLLHIVAKQSKGFEVQGFRVKSFLSKGVDPTIKDKDGRTALDLATKAEVIDILRAVEL</sequence>
<evidence type="ECO:0000313" key="5">
    <source>
        <dbReference type="EMBL" id="KAB8748984.1"/>
    </source>
</evidence>
<dbReference type="InterPro" id="IPR051637">
    <property type="entry name" value="Ank_repeat_dom-contain_49"/>
</dbReference>
<name>A0A5N6L4D2_9ROSI</name>
<feature type="region of interest" description="Disordered" evidence="4">
    <location>
        <begin position="178"/>
        <end position="204"/>
    </location>
</feature>
<dbReference type="AlphaFoldDB" id="A0A5N6L4D2"/>
<proteinExistence type="predicted"/>
<gene>
    <name evidence="5" type="ORF">FH972_026535</name>
</gene>
<dbReference type="Gene3D" id="1.25.40.20">
    <property type="entry name" value="Ankyrin repeat-containing domain"/>
    <property type="match status" value="3"/>
</dbReference>
<dbReference type="SMART" id="SM00248">
    <property type="entry name" value="ANK"/>
    <property type="match status" value="5"/>
</dbReference>
<feature type="region of interest" description="Disordered" evidence="4">
    <location>
        <begin position="1"/>
        <end position="25"/>
    </location>
</feature>
<keyword evidence="1" id="KW-0677">Repeat</keyword>
<dbReference type="PANTHER" id="PTHR24180">
    <property type="entry name" value="CYCLIN-DEPENDENT KINASE INHIBITOR 2C-RELATED"/>
    <property type="match status" value="1"/>
</dbReference>
<evidence type="ECO:0000256" key="1">
    <source>
        <dbReference type="ARBA" id="ARBA00022737"/>
    </source>
</evidence>
<feature type="repeat" description="ANK" evidence="3">
    <location>
        <begin position="402"/>
        <end position="443"/>
    </location>
</feature>
<evidence type="ECO:0000313" key="6">
    <source>
        <dbReference type="Proteomes" id="UP000327013"/>
    </source>
</evidence>
<dbReference type="Pfam" id="PF00023">
    <property type="entry name" value="Ank"/>
    <property type="match status" value="1"/>
</dbReference>
<dbReference type="Proteomes" id="UP000327013">
    <property type="component" value="Unassembled WGS sequence"/>
</dbReference>
<accession>A0A5N6L4D2</accession>
<dbReference type="InterPro" id="IPR036770">
    <property type="entry name" value="Ankyrin_rpt-contain_sf"/>
</dbReference>
<reference evidence="5 6" key="1">
    <citation type="submission" date="2019-06" db="EMBL/GenBank/DDBJ databases">
        <title>A chromosomal-level reference genome of Carpinus fangiana (Coryloideae, Betulaceae).</title>
        <authorList>
            <person name="Yang X."/>
            <person name="Wang Z."/>
            <person name="Zhang L."/>
            <person name="Hao G."/>
            <person name="Liu J."/>
            <person name="Yang Y."/>
        </authorList>
    </citation>
    <scope>NUCLEOTIDE SEQUENCE [LARGE SCALE GENOMIC DNA]</scope>
    <source>
        <strain evidence="5">Cfa_2016G</strain>
        <tissue evidence="5">Leaf</tissue>
    </source>
</reference>
<keyword evidence="2 3" id="KW-0040">ANK repeat</keyword>
<evidence type="ECO:0000256" key="3">
    <source>
        <dbReference type="PROSITE-ProRule" id="PRU00023"/>
    </source>
</evidence>
<organism evidence="5 6">
    <name type="scientific">Carpinus fangiana</name>
    <dbReference type="NCBI Taxonomy" id="176857"/>
    <lineage>
        <taxon>Eukaryota</taxon>
        <taxon>Viridiplantae</taxon>
        <taxon>Streptophyta</taxon>
        <taxon>Embryophyta</taxon>
        <taxon>Tracheophyta</taxon>
        <taxon>Spermatophyta</taxon>
        <taxon>Magnoliopsida</taxon>
        <taxon>eudicotyledons</taxon>
        <taxon>Gunneridae</taxon>
        <taxon>Pentapetalae</taxon>
        <taxon>rosids</taxon>
        <taxon>fabids</taxon>
        <taxon>Fagales</taxon>
        <taxon>Betulaceae</taxon>
        <taxon>Carpinus</taxon>
    </lineage>
</organism>
<evidence type="ECO:0000256" key="4">
    <source>
        <dbReference type="SAM" id="MobiDB-lite"/>
    </source>
</evidence>
<protein>
    <submittedName>
        <fullName evidence="5">Uncharacterized protein</fullName>
    </submittedName>
</protein>
<keyword evidence="6" id="KW-1185">Reference proteome</keyword>
<dbReference type="PROSITE" id="PS50088">
    <property type="entry name" value="ANK_REPEAT"/>
    <property type="match status" value="1"/>
</dbReference>
<dbReference type="InterPro" id="IPR002110">
    <property type="entry name" value="Ankyrin_rpt"/>
</dbReference>
<dbReference type="SUPFAM" id="SSF48403">
    <property type="entry name" value="Ankyrin repeat"/>
    <property type="match status" value="2"/>
</dbReference>
<feature type="compositionally biased region" description="Acidic residues" evidence="4">
    <location>
        <begin position="182"/>
        <end position="203"/>
    </location>
</feature>
<dbReference type="EMBL" id="VIBQ01000098">
    <property type="protein sequence ID" value="KAB8748984.1"/>
    <property type="molecule type" value="Genomic_DNA"/>
</dbReference>
<comment type="caution">
    <text evidence="5">The sequence shown here is derived from an EMBL/GenBank/DDBJ whole genome shotgun (WGS) entry which is preliminary data.</text>
</comment>
<evidence type="ECO:0000256" key="2">
    <source>
        <dbReference type="ARBA" id="ARBA00023043"/>
    </source>
</evidence>
<dbReference type="OrthoDB" id="21416at2759"/>